<proteinExistence type="predicted"/>
<evidence type="ECO:0000313" key="2">
    <source>
        <dbReference type="EMBL" id="MDR7270395.1"/>
    </source>
</evidence>
<protein>
    <submittedName>
        <fullName evidence="2">Uncharacterized protein</fullName>
    </submittedName>
</protein>
<feature type="transmembrane region" description="Helical" evidence="1">
    <location>
        <begin position="6"/>
        <end position="26"/>
    </location>
</feature>
<comment type="caution">
    <text evidence="2">The sequence shown here is derived from an EMBL/GenBank/DDBJ whole genome shotgun (WGS) entry which is preliminary data.</text>
</comment>
<dbReference type="EMBL" id="JAVDXU010000002">
    <property type="protein sequence ID" value="MDR7270395.1"/>
    <property type="molecule type" value="Genomic_DNA"/>
</dbReference>
<name>A0ABU1YQA7_ROSSA</name>
<dbReference type="Proteomes" id="UP001180453">
    <property type="component" value="Unassembled WGS sequence"/>
</dbReference>
<accession>A0ABU1YQA7</accession>
<reference evidence="2 3" key="1">
    <citation type="submission" date="2023-07" db="EMBL/GenBank/DDBJ databases">
        <title>Sorghum-associated microbial communities from plants grown in Nebraska, USA.</title>
        <authorList>
            <person name="Schachtman D."/>
        </authorList>
    </citation>
    <scope>NUCLEOTIDE SEQUENCE [LARGE SCALE GENOMIC DNA]</scope>
    <source>
        <strain evidence="2 3">BE314</strain>
    </source>
</reference>
<keyword evidence="1" id="KW-1133">Transmembrane helix</keyword>
<evidence type="ECO:0000313" key="3">
    <source>
        <dbReference type="Proteomes" id="UP001180453"/>
    </source>
</evidence>
<sequence length="35" mass="4067">MLLLALEALGALLIFVFIIWWTMFAGRNKGERKED</sequence>
<keyword evidence="1" id="KW-0472">Membrane</keyword>
<keyword evidence="3" id="KW-1185">Reference proteome</keyword>
<organism evidence="2 3">
    <name type="scientific">Roseateles saccharophilus</name>
    <name type="common">Pseudomonas saccharophila</name>
    <dbReference type="NCBI Taxonomy" id="304"/>
    <lineage>
        <taxon>Bacteria</taxon>
        <taxon>Pseudomonadati</taxon>
        <taxon>Pseudomonadota</taxon>
        <taxon>Betaproteobacteria</taxon>
        <taxon>Burkholderiales</taxon>
        <taxon>Sphaerotilaceae</taxon>
        <taxon>Roseateles</taxon>
    </lineage>
</organism>
<evidence type="ECO:0000256" key="1">
    <source>
        <dbReference type="SAM" id="Phobius"/>
    </source>
</evidence>
<gene>
    <name evidence="2" type="ORF">J2X20_003053</name>
</gene>
<keyword evidence="1" id="KW-0812">Transmembrane</keyword>